<proteinExistence type="predicted"/>
<dbReference type="PANTHER" id="PTHR11019">
    <property type="entry name" value="HTH-TYPE TRANSCRIPTIONAL REGULATOR NIMR"/>
    <property type="match status" value="1"/>
</dbReference>
<evidence type="ECO:0000259" key="4">
    <source>
        <dbReference type="PROSITE" id="PS01124"/>
    </source>
</evidence>
<dbReference type="EMBL" id="FMUT01000002">
    <property type="protein sequence ID" value="SCX76588.1"/>
    <property type="molecule type" value="Genomic_DNA"/>
</dbReference>
<evidence type="ECO:0000256" key="3">
    <source>
        <dbReference type="ARBA" id="ARBA00023163"/>
    </source>
</evidence>
<dbReference type="CDD" id="cd06124">
    <property type="entry name" value="cupin_NimR-like_N"/>
    <property type="match status" value="1"/>
</dbReference>
<gene>
    <name evidence="5" type="ORF">SAMN02927935_00019</name>
</gene>
<dbReference type="InterPro" id="IPR018060">
    <property type="entry name" value="HTH_AraC"/>
</dbReference>
<dbReference type="Gene3D" id="2.60.120.10">
    <property type="entry name" value="Jelly Rolls"/>
    <property type="match status" value="1"/>
</dbReference>
<dbReference type="InterPro" id="IPR018062">
    <property type="entry name" value="HTH_AraC-typ_CS"/>
</dbReference>
<dbReference type="GO" id="GO:0003677">
    <property type="term" value="F:DNA binding"/>
    <property type="evidence" value="ECO:0007669"/>
    <property type="project" value="UniProtKB-KW"/>
</dbReference>
<organism evidence="5 6">
    <name type="scientific">Serratia nematodiphila</name>
    <dbReference type="NCBI Taxonomy" id="458197"/>
    <lineage>
        <taxon>Bacteria</taxon>
        <taxon>Pseudomonadati</taxon>
        <taxon>Pseudomonadota</taxon>
        <taxon>Gammaproteobacteria</taxon>
        <taxon>Enterobacterales</taxon>
        <taxon>Yersiniaceae</taxon>
        <taxon>Serratia</taxon>
    </lineage>
</organism>
<dbReference type="InterPro" id="IPR009057">
    <property type="entry name" value="Homeodomain-like_sf"/>
</dbReference>
<evidence type="ECO:0000313" key="5">
    <source>
        <dbReference type="EMBL" id="SCX76588.1"/>
    </source>
</evidence>
<evidence type="ECO:0000256" key="1">
    <source>
        <dbReference type="ARBA" id="ARBA00023015"/>
    </source>
</evidence>
<evidence type="ECO:0000313" key="6">
    <source>
        <dbReference type="Proteomes" id="UP000183031"/>
    </source>
</evidence>
<evidence type="ECO:0000256" key="2">
    <source>
        <dbReference type="ARBA" id="ARBA00023125"/>
    </source>
</evidence>
<keyword evidence="3" id="KW-0804">Transcription</keyword>
<dbReference type="PRINTS" id="PR00032">
    <property type="entry name" value="HTHARAC"/>
</dbReference>
<dbReference type="SUPFAM" id="SSF46689">
    <property type="entry name" value="Homeodomain-like"/>
    <property type="match status" value="2"/>
</dbReference>
<dbReference type="RefSeq" id="WP_049278645.1">
    <property type="nucleotide sequence ID" value="NZ_CBCSIN010000001.1"/>
</dbReference>
<dbReference type="InterPro" id="IPR011051">
    <property type="entry name" value="RmlC_Cupin_sf"/>
</dbReference>
<dbReference type="InterPro" id="IPR020449">
    <property type="entry name" value="Tscrpt_reg_AraC-type_HTH"/>
</dbReference>
<sequence>MKNKNYHNSLLEGLKISDEYISVLSASLTANTEVVLHKHDWGQLNVINIGVMEININNEESLIAPWQYSVWIPPGILHSSYNEKNTDYCSISIPAKYCHRLSATPCIIEVSEINRAIINDLLDRHVDILANDKDLNLSNVIIDQLEESSKRLTYLPSTTDKYISPIIEYLHNNPGDNCTLQQWGKKVFASEKTLSRRFNEKLHMPFREWRSRLRFIHSLSLLKTSMTIQEIAWQLGYGNPSSFIIMFEKISGTTPDRYRKNLFIQP</sequence>
<dbReference type="SUPFAM" id="SSF51182">
    <property type="entry name" value="RmlC-like cupins"/>
    <property type="match status" value="1"/>
</dbReference>
<dbReference type="PANTHER" id="PTHR11019:SF190">
    <property type="entry name" value="ARAC-FAMILY REGULATORY PROTEIN"/>
    <property type="match status" value="1"/>
</dbReference>
<keyword evidence="2 5" id="KW-0238">DNA-binding</keyword>
<protein>
    <submittedName>
        <fullName evidence="5">AraC-type DNA-binding protein</fullName>
    </submittedName>
</protein>
<dbReference type="PROSITE" id="PS00041">
    <property type="entry name" value="HTH_ARAC_FAMILY_1"/>
    <property type="match status" value="1"/>
</dbReference>
<name>A0A1G5AFD0_9GAMM</name>
<dbReference type="Proteomes" id="UP000183031">
    <property type="component" value="Unassembled WGS sequence"/>
</dbReference>
<dbReference type="SMART" id="SM00342">
    <property type="entry name" value="HTH_ARAC"/>
    <property type="match status" value="1"/>
</dbReference>
<dbReference type="PROSITE" id="PS01124">
    <property type="entry name" value="HTH_ARAC_FAMILY_2"/>
    <property type="match status" value="1"/>
</dbReference>
<dbReference type="InterPro" id="IPR014710">
    <property type="entry name" value="RmlC-like_jellyroll"/>
</dbReference>
<dbReference type="Pfam" id="PF12833">
    <property type="entry name" value="HTH_18"/>
    <property type="match status" value="1"/>
</dbReference>
<comment type="caution">
    <text evidence="5">The sequence shown here is derived from an EMBL/GenBank/DDBJ whole genome shotgun (WGS) entry which is preliminary data.</text>
</comment>
<reference evidence="5 6" key="1">
    <citation type="submission" date="2016-10" db="EMBL/GenBank/DDBJ databases">
        <authorList>
            <person name="Varghese N."/>
            <person name="Submissions S."/>
        </authorList>
    </citation>
    <scope>NUCLEOTIDE SEQUENCE [LARGE SCALE GENOMIC DNA]</scope>
    <source>
        <strain evidence="5 6">CGMCC 1.6853</strain>
    </source>
</reference>
<keyword evidence="6" id="KW-1185">Reference proteome</keyword>
<dbReference type="Gene3D" id="1.10.10.60">
    <property type="entry name" value="Homeodomain-like"/>
    <property type="match status" value="1"/>
</dbReference>
<accession>A0A1G5AFD0</accession>
<keyword evidence="1" id="KW-0805">Transcription regulation</keyword>
<feature type="domain" description="HTH araC/xylS-type" evidence="4">
    <location>
        <begin position="164"/>
        <end position="261"/>
    </location>
</feature>